<evidence type="ECO:0000313" key="3">
    <source>
        <dbReference type="Proteomes" id="UP001165289"/>
    </source>
</evidence>
<feature type="domain" description="Rho-GAP" evidence="1">
    <location>
        <begin position="1"/>
        <end position="98"/>
    </location>
</feature>
<organism evidence="2 3">
    <name type="scientific">Oopsacas minuta</name>
    <dbReference type="NCBI Taxonomy" id="111878"/>
    <lineage>
        <taxon>Eukaryota</taxon>
        <taxon>Metazoa</taxon>
        <taxon>Porifera</taxon>
        <taxon>Hexactinellida</taxon>
        <taxon>Hexasterophora</taxon>
        <taxon>Lyssacinosida</taxon>
        <taxon>Leucopsacidae</taxon>
        <taxon>Oopsacas</taxon>
    </lineage>
</organism>
<dbReference type="EMBL" id="JAKMXF010000222">
    <property type="protein sequence ID" value="KAI6654392.1"/>
    <property type="molecule type" value="Genomic_DNA"/>
</dbReference>
<dbReference type="Gene3D" id="1.10.555.10">
    <property type="entry name" value="Rho GTPase activation protein"/>
    <property type="match status" value="1"/>
</dbReference>
<dbReference type="InterPro" id="IPR008936">
    <property type="entry name" value="Rho_GTPase_activation_prot"/>
</dbReference>
<dbReference type="SUPFAM" id="SSF48350">
    <property type="entry name" value="GTPase activation domain, GAP"/>
    <property type="match status" value="1"/>
</dbReference>
<dbReference type="InterPro" id="IPR000198">
    <property type="entry name" value="RhoGAP_dom"/>
</dbReference>
<dbReference type="PANTHER" id="PTHR46005:SF4">
    <property type="entry name" value="RHO GTPASE-ACTIVATING PROTEIN 190"/>
    <property type="match status" value="1"/>
</dbReference>
<dbReference type="PROSITE" id="PS50238">
    <property type="entry name" value="RHOGAP"/>
    <property type="match status" value="1"/>
</dbReference>
<dbReference type="GO" id="GO:0005829">
    <property type="term" value="C:cytosol"/>
    <property type="evidence" value="ECO:0007669"/>
    <property type="project" value="TreeGrafter"/>
</dbReference>
<protein>
    <submittedName>
        <fullName evidence="2">Rho GTPase-activating protein 35</fullName>
    </submittedName>
</protein>
<reference evidence="2 3" key="1">
    <citation type="journal article" date="2023" name="BMC Biol.">
        <title>The compact genome of the sponge Oopsacas minuta (Hexactinellida) is lacking key metazoan core genes.</title>
        <authorList>
            <person name="Santini S."/>
            <person name="Schenkelaars Q."/>
            <person name="Jourda C."/>
            <person name="Duchesne M."/>
            <person name="Belahbib H."/>
            <person name="Rocher C."/>
            <person name="Selva M."/>
            <person name="Riesgo A."/>
            <person name="Vervoort M."/>
            <person name="Leys S.P."/>
            <person name="Kodjabachian L."/>
            <person name="Le Bivic A."/>
            <person name="Borchiellini C."/>
            <person name="Claverie J.M."/>
            <person name="Renard E."/>
        </authorList>
    </citation>
    <scope>NUCLEOTIDE SEQUENCE [LARGE SCALE GENOMIC DNA]</scope>
    <source>
        <strain evidence="2">SPO-2</strain>
    </source>
</reference>
<name>A0AAV7JZK0_9METZ</name>
<proteinExistence type="predicted"/>
<sequence length="98" mass="10957">MVIPPQRNIPDFLEQCVNAIEGMSPNGMESEGIYRIPANQEEMINLINKFEADSSVHLTHHTQNIYTLAGTLKCFFQKLPDPLISEESAANLLKITGK</sequence>
<comment type="caution">
    <text evidence="2">The sequence shown here is derived from an EMBL/GenBank/DDBJ whole genome shotgun (WGS) entry which is preliminary data.</text>
</comment>
<dbReference type="PANTHER" id="PTHR46005">
    <property type="entry name" value="RHO GTPASE-ACTIVATING PROTEIN 190"/>
    <property type="match status" value="1"/>
</dbReference>
<accession>A0AAV7JZK0</accession>
<dbReference type="GO" id="GO:0005096">
    <property type="term" value="F:GTPase activator activity"/>
    <property type="evidence" value="ECO:0007669"/>
    <property type="project" value="TreeGrafter"/>
</dbReference>
<dbReference type="Proteomes" id="UP001165289">
    <property type="component" value="Unassembled WGS sequence"/>
</dbReference>
<keyword evidence="3" id="KW-1185">Reference proteome</keyword>
<dbReference type="GO" id="GO:0007266">
    <property type="term" value="P:Rho protein signal transduction"/>
    <property type="evidence" value="ECO:0007669"/>
    <property type="project" value="TreeGrafter"/>
</dbReference>
<dbReference type="GO" id="GO:0008361">
    <property type="term" value="P:regulation of cell size"/>
    <property type="evidence" value="ECO:0007669"/>
    <property type="project" value="TreeGrafter"/>
</dbReference>
<dbReference type="AlphaFoldDB" id="A0AAV7JZK0"/>
<dbReference type="InterPro" id="IPR051978">
    <property type="entry name" value="Rho-GAP_domain"/>
</dbReference>
<gene>
    <name evidence="2" type="ORF">LOD99_789</name>
</gene>
<evidence type="ECO:0000259" key="1">
    <source>
        <dbReference type="PROSITE" id="PS50238"/>
    </source>
</evidence>
<dbReference type="Pfam" id="PF00620">
    <property type="entry name" value="RhoGAP"/>
    <property type="match status" value="1"/>
</dbReference>
<evidence type="ECO:0000313" key="2">
    <source>
        <dbReference type="EMBL" id="KAI6654392.1"/>
    </source>
</evidence>